<name>Q3IJF8_PSET1</name>
<sequence>MLWKNGLWLLSTKLSTVCSELINISSINSQSFYSLPYGMLIIILLFVFRIQIHHGSDPRKPTYFS</sequence>
<dbReference type="Proteomes" id="UP000006843">
    <property type="component" value="Chromosome I"/>
</dbReference>
<reference evidence="2 3" key="1">
    <citation type="journal article" date="2005" name="Genome Res.">
        <title>Coping with cold: the genome of the versatile marine Antarctica bacterium Pseudoalteromonas haloplanktis TAC125.</title>
        <authorList>
            <person name="Medigue C."/>
            <person name="Krin E."/>
            <person name="Pascal G."/>
            <person name="Barbe V."/>
            <person name="Bernsel A."/>
            <person name="Bertin P."/>
            <person name="Cheung F."/>
            <person name="Cruveiller S."/>
            <person name="Damico S."/>
            <person name="Duilio A."/>
            <person name="Fang G."/>
            <person name="Feller G."/>
            <person name="Mangenot S."/>
            <person name="Marino G."/>
            <person name="Nilsson J."/>
            <person name="Parilli E."/>
            <person name="Rocha E."/>
            <person name="Rouy Z."/>
            <person name="Sekowska A."/>
            <person name="Tutino M.L."/>
            <person name="Vallenet D."/>
            <person name="von Heijne G."/>
            <person name="Danchin A."/>
        </authorList>
    </citation>
    <scope>NUCLEOTIDE SEQUENCE [LARGE SCALE GENOMIC DNA]</scope>
    <source>
        <strain evidence="3">TAC 125</strain>
    </source>
</reference>
<keyword evidence="1" id="KW-1133">Transmembrane helix</keyword>
<proteinExistence type="predicted"/>
<dbReference type="EMBL" id="CR954246">
    <property type="protein sequence ID" value="CAI87806.1"/>
    <property type="molecule type" value="Genomic_DNA"/>
</dbReference>
<dbReference type="HOGENOM" id="CLU_2846482_0_0_6"/>
<dbReference type="STRING" id="326442.PSHAa2758"/>
<accession>Q3IJF8</accession>
<dbReference type="AlphaFoldDB" id="Q3IJF8"/>
<feature type="transmembrane region" description="Helical" evidence="1">
    <location>
        <begin position="35"/>
        <end position="52"/>
    </location>
</feature>
<evidence type="ECO:0000256" key="1">
    <source>
        <dbReference type="SAM" id="Phobius"/>
    </source>
</evidence>
<keyword evidence="1" id="KW-0472">Membrane</keyword>
<organism evidence="2 3">
    <name type="scientific">Pseudoalteromonas translucida (strain TAC 125)</name>
    <dbReference type="NCBI Taxonomy" id="326442"/>
    <lineage>
        <taxon>Bacteria</taxon>
        <taxon>Pseudomonadati</taxon>
        <taxon>Pseudomonadota</taxon>
        <taxon>Gammaproteobacteria</taxon>
        <taxon>Alteromonadales</taxon>
        <taxon>Pseudoalteromonadaceae</taxon>
        <taxon>Pseudoalteromonas</taxon>
    </lineage>
</organism>
<gene>
    <name evidence="2" type="ordered locus">PSHAa2758</name>
</gene>
<dbReference type="KEGG" id="pha:PSHAa2758"/>
<keyword evidence="1" id="KW-0812">Transmembrane</keyword>
<evidence type="ECO:0000313" key="2">
    <source>
        <dbReference type="EMBL" id="CAI87806.1"/>
    </source>
</evidence>
<protein>
    <submittedName>
        <fullName evidence="2">Orphan protein</fullName>
    </submittedName>
</protein>
<evidence type="ECO:0000313" key="3">
    <source>
        <dbReference type="Proteomes" id="UP000006843"/>
    </source>
</evidence>
<keyword evidence="3" id="KW-1185">Reference proteome</keyword>